<accession>A0A915EK83</accession>
<feature type="region of interest" description="Disordered" evidence="1">
    <location>
        <begin position="65"/>
        <end position="98"/>
    </location>
</feature>
<protein>
    <submittedName>
        <fullName evidence="3">Uncharacterized protein</fullName>
    </submittedName>
</protein>
<proteinExistence type="predicted"/>
<organism evidence="2 3">
    <name type="scientific">Ditylenchus dipsaci</name>
    <dbReference type="NCBI Taxonomy" id="166011"/>
    <lineage>
        <taxon>Eukaryota</taxon>
        <taxon>Metazoa</taxon>
        <taxon>Ecdysozoa</taxon>
        <taxon>Nematoda</taxon>
        <taxon>Chromadorea</taxon>
        <taxon>Rhabditida</taxon>
        <taxon>Tylenchina</taxon>
        <taxon>Tylenchomorpha</taxon>
        <taxon>Sphaerularioidea</taxon>
        <taxon>Anguinidae</taxon>
        <taxon>Anguininae</taxon>
        <taxon>Ditylenchus</taxon>
    </lineage>
</organism>
<feature type="compositionally biased region" description="Basic residues" evidence="1">
    <location>
        <begin position="87"/>
        <end position="98"/>
    </location>
</feature>
<evidence type="ECO:0000313" key="3">
    <source>
        <dbReference type="WBParaSite" id="jg6243"/>
    </source>
</evidence>
<keyword evidence="2" id="KW-1185">Reference proteome</keyword>
<reference evidence="3" key="1">
    <citation type="submission" date="2022-11" db="UniProtKB">
        <authorList>
            <consortium name="WormBaseParasite"/>
        </authorList>
    </citation>
    <scope>IDENTIFICATION</scope>
</reference>
<evidence type="ECO:0000256" key="1">
    <source>
        <dbReference type="SAM" id="MobiDB-lite"/>
    </source>
</evidence>
<sequence length="98" mass="10468">MEVEGRVTDCTDYGAKGQNRREIGEATVCGQLNEDRFGLGVNVSGTSPGGSQPVDLSKLLQSRASPVVSSRGVGQQPLLQYGPVARGRPKHRSRVDMN</sequence>
<dbReference type="AlphaFoldDB" id="A0A915EK83"/>
<dbReference type="Proteomes" id="UP000887574">
    <property type="component" value="Unplaced"/>
</dbReference>
<name>A0A915EK83_9BILA</name>
<dbReference type="WBParaSite" id="jg6243">
    <property type="protein sequence ID" value="jg6243"/>
    <property type="gene ID" value="jg6243"/>
</dbReference>
<evidence type="ECO:0000313" key="2">
    <source>
        <dbReference type="Proteomes" id="UP000887574"/>
    </source>
</evidence>